<keyword evidence="5" id="KW-0597">Phosphoprotein</keyword>
<evidence type="ECO:0000256" key="7">
    <source>
        <dbReference type="ARBA" id="ARBA00023242"/>
    </source>
</evidence>
<evidence type="ECO:0000313" key="10">
    <source>
        <dbReference type="EMBL" id="KAJ6826213.1"/>
    </source>
</evidence>
<organism evidence="10 11">
    <name type="scientific">Iris pallida</name>
    <name type="common">Sweet iris</name>
    <dbReference type="NCBI Taxonomy" id="29817"/>
    <lineage>
        <taxon>Eukaryota</taxon>
        <taxon>Viridiplantae</taxon>
        <taxon>Streptophyta</taxon>
        <taxon>Embryophyta</taxon>
        <taxon>Tracheophyta</taxon>
        <taxon>Spermatophyta</taxon>
        <taxon>Magnoliopsida</taxon>
        <taxon>Liliopsida</taxon>
        <taxon>Asparagales</taxon>
        <taxon>Iridaceae</taxon>
        <taxon>Iridoideae</taxon>
        <taxon>Irideae</taxon>
        <taxon>Iris</taxon>
    </lineage>
</organism>
<dbReference type="PANTHER" id="PTHR19321:SF7">
    <property type="entry name" value="65-KDA MICROTUBULE-ASSOCIATED PROTEIN 3"/>
    <property type="match status" value="1"/>
</dbReference>
<dbReference type="GO" id="GO:0008017">
    <property type="term" value="F:microtubule binding"/>
    <property type="evidence" value="ECO:0007669"/>
    <property type="project" value="InterPro"/>
</dbReference>
<dbReference type="GO" id="GO:0005874">
    <property type="term" value="C:microtubule"/>
    <property type="evidence" value="ECO:0007669"/>
    <property type="project" value="UniProtKB-KW"/>
</dbReference>
<dbReference type="GO" id="GO:0005819">
    <property type="term" value="C:spindle"/>
    <property type="evidence" value="ECO:0007669"/>
    <property type="project" value="TreeGrafter"/>
</dbReference>
<evidence type="ECO:0000256" key="3">
    <source>
        <dbReference type="ARBA" id="ARBA00006187"/>
    </source>
</evidence>
<evidence type="ECO:0000256" key="1">
    <source>
        <dbReference type="ARBA" id="ARBA00004123"/>
    </source>
</evidence>
<evidence type="ECO:0000256" key="6">
    <source>
        <dbReference type="ARBA" id="ARBA00022701"/>
    </source>
</evidence>
<name>A0AAX6GCM5_IRIPA</name>
<dbReference type="AlphaFoldDB" id="A0AAX6GCM5"/>
<dbReference type="GO" id="GO:0005737">
    <property type="term" value="C:cytoplasm"/>
    <property type="evidence" value="ECO:0007669"/>
    <property type="project" value="UniProtKB-SubCell"/>
</dbReference>
<gene>
    <name evidence="10" type="ORF">M6B38_372360</name>
</gene>
<evidence type="ECO:0000256" key="4">
    <source>
        <dbReference type="ARBA" id="ARBA00022490"/>
    </source>
</evidence>
<evidence type="ECO:0000256" key="9">
    <source>
        <dbReference type="SAM" id="MobiDB-lite"/>
    </source>
</evidence>
<keyword evidence="7" id="KW-0539">Nucleus</keyword>
<reference evidence="10" key="1">
    <citation type="journal article" date="2023" name="GigaByte">
        <title>Genome assembly of the bearded iris, Iris pallida Lam.</title>
        <authorList>
            <person name="Bruccoleri R.E."/>
            <person name="Oakeley E.J."/>
            <person name="Faust A.M.E."/>
            <person name="Altorfer M."/>
            <person name="Dessus-Babus S."/>
            <person name="Burckhardt D."/>
            <person name="Oertli M."/>
            <person name="Naumann U."/>
            <person name="Petersen F."/>
            <person name="Wong J."/>
        </authorList>
    </citation>
    <scope>NUCLEOTIDE SEQUENCE</scope>
    <source>
        <strain evidence="10">GSM-AAB239-AS_SAM_17_03QT</strain>
    </source>
</reference>
<keyword evidence="4" id="KW-0963">Cytoplasm</keyword>
<reference evidence="10" key="2">
    <citation type="submission" date="2023-04" db="EMBL/GenBank/DDBJ databases">
        <authorList>
            <person name="Bruccoleri R.E."/>
            <person name="Oakeley E.J."/>
            <person name="Faust A.-M."/>
            <person name="Dessus-Babus S."/>
            <person name="Altorfer M."/>
            <person name="Burckhardt D."/>
            <person name="Oertli M."/>
            <person name="Naumann U."/>
            <person name="Petersen F."/>
            <person name="Wong J."/>
        </authorList>
    </citation>
    <scope>NUCLEOTIDE SEQUENCE</scope>
    <source>
        <strain evidence="10">GSM-AAB239-AS_SAM_17_03QT</strain>
        <tissue evidence="10">Leaf</tissue>
    </source>
</reference>
<accession>A0AAX6GCM5</accession>
<dbReference type="FunFam" id="1.20.58.1520:FF:000002">
    <property type="entry name" value="65-kDa microtubule-associated protein 6"/>
    <property type="match status" value="1"/>
</dbReference>
<keyword evidence="11" id="KW-1185">Reference proteome</keyword>
<feature type="coiled-coil region" evidence="8">
    <location>
        <begin position="155"/>
        <end position="182"/>
    </location>
</feature>
<evidence type="ECO:0000256" key="5">
    <source>
        <dbReference type="ARBA" id="ARBA00022553"/>
    </source>
</evidence>
<proteinExistence type="inferred from homology"/>
<evidence type="ECO:0000256" key="2">
    <source>
        <dbReference type="ARBA" id="ARBA00004496"/>
    </source>
</evidence>
<comment type="subcellular location">
    <subcellularLocation>
        <location evidence="2">Cytoplasm</location>
    </subcellularLocation>
    <subcellularLocation>
        <location evidence="1">Nucleus</location>
    </subcellularLocation>
</comment>
<dbReference type="EMBL" id="JANAVB010021000">
    <property type="protein sequence ID" value="KAJ6826213.1"/>
    <property type="molecule type" value="Genomic_DNA"/>
</dbReference>
<protein>
    <submittedName>
        <fullName evidence="10">65-kDa microtubule-associated protein 3</fullName>
    </submittedName>
</protein>
<dbReference type="GO" id="GO:0000226">
    <property type="term" value="P:microtubule cytoskeleton organization"/>
    <property type="evidence" value="ECO:0007669"/>
    <property type="project" value="InterPro"/>
</dbReference>
<dbReference type="GO" id="GO:0005634">
    <property type="term" value="C:nucleus"/>
    <property type="evidence" value="ECO:0007669"/>
    <property type="project" value="UniProtKB-SubCell"/>
</dbReference>
<feature type="coiled-coil region" evidence="8">
    <location>
        <begin position="49"/>
        <end position="76"/>
    </location>
</feature>
<comment type="caution">
    <text evidence="10">The sequence shown here is derived from an EMBL/GenBank/DDBJ whole genome shotgun (WGS) entry which is preliminary data.</text>
</comment>
<evidence type="ECO:0000313" key="11">
    <source>
        <dbReference type="Proteomes" id="UP001140949"/>
    </source>
</evidence>
<keyword evidence="6" id="KW-0493">Microtubule</keyword>
<sequence>MAILPSDQILQMETNCGSLLYELQLIWDEVGESDTDRDKMLLEIEQECLEVYRRKVDLANRSRAQLRQAIADSEAELAAICSAMGERPLHIKQTDQKTGSLKEELKAIIPQLEEMRKKQSDRWNQFLEVMEQIQKIANEIKPTEYNSSILTIDESDLSTRRLEELQRELQSLQKEKSERLKQVLDQLGILMSLCLVLGVDFKQTISEVHPSLVETEGSKNISNDTIERLASATQRLREVKIQRMQKLQDLASTMLELWNLMDTPLEEQQIFQSVTCNIAASEDEITEVNTLSLDFINYVEGEVSRLEQLKYSKMKELVLKKKTELEELRHRTHLVAEADIEVESAIEAGAVDPCLILEQIEDQISSVKEEAFSRKDILERVEKWLSACKEESWLEEYNRDENRYSAGRGAHLTLKRAEKARAIVNKIPAIVEALSSKTKTWEDERGVDFTYDGLRLLSMLEDYTIVRQEKEQERKRQRDQKRLQGQLIAEQEALFGSKPSPCKPQTAKKTPRTSMGGSSRRLSLGGGTIMQSQKPDLLHSAKPTRQTKKVDDHAVLSPAARGLDVAGLPIKKLSFYPSKASEVETPRKPFALLPVNNIPSSPSQPIFTQAEENKTPKAAIPIPIPKTPTTVSVPMQVAATPAPASITYDKTPARRTEESIEYSFEERRLAQYQKR</sequence>
<dbReference type="InterPro" id="IPR007145">
    <property type="entry name" value="MAP65_Ase1_PRC1"/>
</dbReference>
<evidence type="ECO:0000256" key="8">
    <source>
        <dbReference type="SAM" id="Coils"/>
    </source>
</evidence>
<comment type="similarity">
    <text evidence="3">Belongs to the MAP65/ASE1 family.</text>
</comment>
<dbReference type="PANTHER" id="PTHR19321">
    <property type="entry name" value="PROTEIN REGULATOR OF CYTOKINESIS 1 PRC1-RELATED"/>
    <property type="match status" value="1"/>
</dbReference>
<dbReference type="Pfam" id="PF03999">
    <property type="entry name" value="MAP65_ASE1"/>
    <property type="match status" value="1"/>
</dbReference>
<feature type="region of interest" description="Disordered" evidence="9">
    <location>
        <begin position="496"/>
        <end position="531"/>
    </location>
</feature>
<dbReference type="Proteomes" id="UP001140949">
    <property type="component" value="Unassembled WGS sequence"/>
</dbReference>
<keyword evidence="8" id="KW-0175">Coiled coil</keyword>
<dbReference type="Gene3D" id="1.20.58.1520">
    <property type="match status" value="1"/>
</dbReference>